<dbReference type="PROSITE" id="PS51216">
    <property type="entry name" value="NEBULIN"/>
    <property type="match status" value="17"/>
</dbReference>
<dbReference type="AlphaFoldDB" id="A0A0P7U106"/>
<dbReference type="EMBL" id="JARO02010941">
    <property type="protein sequence ID" value="KPP60279.1"/>
    <property type="molecule type" value="Genomic_DNA"/>
</dbReference>
<feature type="non-terminal residue" evidence="4">
    <location>
        <position position="985"/>
    </location>
</feature>
<evidence type="ECO:0000313" key="5">
    <source>
        <dbReference type="Proteomes" id="UP000034805"/>
    </source>
</evidence>
<dbReference type="InterPro" id="IPR013998">
    <property type="entry name" value="Nebulin-like"/>
</dbReference>
<keyword evidence="1" id="KW-0677">Repeat</keyword>
<feature type="region of interest" description="Disordered" evidence="3">
    <location>
        <begin position="1"/>
        <end position="21"/>
    </location>
</feature>
<dbReference type="GO" id="GO:0071691">
    <property type="term" value="P:cardiac muscle thin filament assembly"/>
    <property type="evidence" value="ECO:0007669"/>
    <property type="project" value="TreeGrafter"/>
</dbReference>
<keyword evidence="2" id="KW-0009">Actin-binding</keyword>
<dbReference type="Pfam" id="PF00880">
    <property type="entry name" value="Nebulin"/>
    <property type="match status" value="11"/>
</dbReference>
<evidence type="ECO:0000256" key="2">
    <source>
        <dbReference type="ARBA" id="ARBA00023203"/>
    </source>
</evidence>
<dbReference type="GO" id="GO:0030018">
    <property type="term" value="C:Z disc"/>
    <property type="evidence" value="ECO:0007669"/>
    <property type="project" value="InterPro"/>
</dbReference>
<dbReference type="InterPro" id="IPR000900">
    <property type="entry name" value="Nebulin_repeat"/>
</dbReference>
<comment type="caution">
    <text evidence="4">The sequence shown here is derived from an EMBL/GenBank/DDBJ whole genome shotgun (WGS) entry which is preliminary data.</text>
</comment>
<name>A0A0P7U106_SCLFO</name>
<evidence type="ECO:0000256" key="1">
    <source>
        <dbReference type="ARBA" id="ARBA00022737"/>
    </source>
</evidence>
<dbReference type="InterPro" id="IPR055297">
    <property type="entry name" value="NEBU/NEBL"/>
</dbReference>
<dbReference type="SMART" id="SM00227">
    <property type="entry name" value="NEBU"/>
    <property type="match status" value="24"/>
</dbReference>
<evidence type="ECO:0000256" key="3">
    <source>
        <dbReference type="SAM" id="MobiDB-lite"/>
    </source>
</evidence>
<accession>A0A0P7U106</accession>
<protein>
    <submittedName>
        <fullName evidence="4">Nebulin-like</fullName>
    </submittedName>
</protein>
<evidence type="ECO:0000313" key="4">
    <source>
        <dbReference type="EMBL" id="KPP60279.1"/>
    </source>
</evidence>
<dbReference type="Proteomes" id="UP000034805">
    <property type="component" value="Unassembled WGS sequence"/>
</dbReference>
<reference evidence="4 5" key="1">
    <citation type="submission" date="2015-08" db="EMBL/GenBank/DDBJ databases">
        <title>The genome of the Asian arowana (Scleropages formosus).</title>
        <authorList>
            <person name="Tan M.H."/>
            <person name="Gan H.M."/>
            <person name="Croft L.J."/>
            <person name="Austin C.M."/>
        </authorList>
    </citation>
    <scope>NUCLEOTIDE SEQUENCE [LARGE SCALE GENOMIC DNA]</scope>
    <source>
        <strain evidence="4">Aro1</strain>
    </source>
</reference>
<dbReference type="PANTHER" id="PTHR11039">
    <property type="entry name" value="NEBULIN"/>
    <property type="match status" value="1"/>
</dbReference>
<gene>
    <name evidence="4" type="ORF">Z043_121733</name>
</gene>
<dbReference type="PANTHER" id="PTHR11039:SF39">
    <property type="entry name" value="NEBULIN-RELATED-ANCHORING PROTEIN"/>
    <property type="match status" value="1"/>
</dbReference>
<dbReference type="PRINTS" id="PR00510">
    <property type="entry name" value="NEBULIN"/>
</dbReference>
<proteinExistence type="predicted"/>
<organism evidence="4 5">
    <name type="scientific">Scleropages formosus</name>
    <name type="common">Asian bonytongue</name>
    <name type="synonym">Osteoglossum formosum</name>
    <dbReference type="NCBI Taxonomy" id="113540"/>
    <lineage>
        <taxon>Eukaryota</taxon>
        <taxon>Metazoa</taxon>
        <taxon>Chordata</taxon>
        <taxon>Craniata</taxon>
        <taxon>Vertebrata</taxon>
        <taxon>Euteleostomi</taxon>
        <taxon>Actinopterygii</taxon>
        <taxon>Neopterygii</taxon>
        <taxon>Teleostei</taxon>
        <taxon>Osteoglossocephala</taxon>
        <taxon>Osteoglossomorpha</taxon>
        <taxon>Osteoglossiformes</taxon>
        <taxon>Osteoglossidae</taxon>
        <taxon>Scleropages</taxon>
    </lineage>
</organism>
<sequence length="985" mass="114607">MEIEEYEEEYEEYEEYEEFEEGEEIVKEHVVEEMEGTTQQAHVTESADLPARKVKKKVKVDTSKFMTPYLAHSQKMLDLFSNNKYRQNYEKTKGRPYTITTDTPEILRIKKAQQQLSDVKYKMEGMKSQTISHYDGTAKEISHVKNVSDLLSKVLYRQKWDETKDRYQLPPDAPELVQAVKNAANLSKKLYTEAWEEEKTMFLPYNDSPELRRVAKAQEVLSDVQYKKGHDERKAKYTSLANPLEVELAKKVFLQRSDLKYHEDYNKKVKGKWCETPYFDVAIAKMAMDNLSARKYTADYEDKKDHIYFMQTETPEYDMQKKARQAASDVKYKKEYEKTKSVSDYNILPATENPVLRQLRYAGTILSDKVYKGNYEKSKRSSINYCDTPKFKMDSVMKKFSDVHYKEKYENDVKGHYIGSFEDIGTLHCKQVEEMKGDKNYKADYEDIKTRCFFPQTITPEYEAISKLQQCRDKVYRQQPDMVKFTQVTDSPVQVQAAINARQLSDLNYKSKYEQEKFKCSLPPDYPFFIQSRVNAYNLSDNCYKYDWEKTKAKKFEIKADALPILAARVHTNIVSDVKYKKDFDKNKGQMIGALSVDDDPKILHSLHVAKMQSDREYRKGYEKMKTKYHAPLDMMAVSQAKKSQAIASNSGYKKLIHQYDLPSDSVALDLAKRANILQSENDYRSEYNCYTKGTPWLTFGSMDMEKALKASDILNEKKYRQPPDTIPFTAIDDHPTMVQAKLNQIQRSELNYKKGLDDVLRKYSLPPDVPQFIQAKCNAFHLSNKYYKLGLEELISKGYDLRMDAIPILAAKTARLAASDYQYKKKHQKAKGHHVGFRSLRDDPLLVHYMNVAKMQSDKNYKKEYHKAKLKYSSPVDMLSVVQAKQASAVTTNIGYKKPQHRYTLPPDALNVELARTLNITNSDNKYKSDYENYMKGTGWVPIGSLDVEKRVYKASGEKYLHTYSLPLDTPQLLQAKYNAVNFS</sequence>
<dbReference type="GO" id="GO:0051015">
    <property type="term" value="F:actin filament binding"/>
    <property type="evidence" value="ECO:0007669"/>
    <property type="project" value="InterPro"/>
</dbReference>